<dbReference type="PANTHER" id="PTHR43311:SF1">
    <property type="entry name" value="GLUTAMYL-Q TRNA(ASP) SYNTHETASE"/>
    <property type="match status" value="1"/>
</dbReference>
<dbReference type="GO" id="GO:0005524">
    <property type="term" value="F:ATP binding"/>
    <property type="evidence" value="ECO:0007669"/>
    <property type="project" value="UniProtKB-KW"/>
</dbReference>
<dbReference type="PANTHER" id="PTHR43311">
    <property type="entry name" value="GLUTAMATE--TRNA LIGASE"/>
    <property type="match status" value="1"/>
</dbReference>
<dbReference type="Proteomes" id="UP000249524">
    <property type="component" value="Unassembled WGS sequence"/>
</dbReference>
<sequence length="275" mass="30517">MFVTRFAPSPTGFLHKGHAFSALTAFDAARAAGGRFLLRIEDIDATRCRPEYEAAIYDDLAWLGLSWETPVRRQSEHMADYDAALSRLEAMGVLYRCFRTRAELQAQSAAAPHGPMEAFRGAPLPPDEEARRVAAGESYAWRLSLDRAEAVLGGFDRLTYVVEGEGEIRARPELGGDVVLARKDVRVSYHLASVVDDALQGITHVIRGVDLADAPHVHRLLQALLDLPTPTYHHHRLILGPDGKRLAKRDRAETLRSIRDRGVTPAVLRRELGLD</sequence>
<dbReference type="Pfam" id="PF00749">
    <property type="entry name" value="tRNA-synt_1c"/>
    <property type="match status" value="1"/>
</dbReference>
<name>A0A328BBS9_9CAUL</name>
<keyword evidence="7" id="KW-0648">Protein biosynthesis</keyword>
<evidence type="ECO:0000256" key="4">
    <source>
        <dbReference type="ARBA" id="ARBA00022833"/>
    </source>
</evidence>
<feature type="domain" description="Glutamyl/glutaminyl-tRNA synthetase class Ib catalytic" evidence="8">
    <location>
        <begin position="3"/>
        <end position="272"/>
    </location>
</feature>
<dbReference type="RefSeq" id="WP_111276586.1">
    <property type="nucleotide sequence ID" value="NZ_QFYS01000006.1"/>
</dbReference>
<keyword evidence="10" id="KW-1185">Reference proteome</keyword>
<dbReference type="Gene3D" id="3.40.50.620">
    <property type="entry name" value="HUPs"/>
    <property type="match status" value="1"/>
</dbReference>
<dbReference type="SUPFAM" id="SSF52374">
    <property type="entry name" value="Nucleotidylyl transferase"/>
    <property type="match status" value="1"/>
</dbReference>
<reference evidence="9 10" key="1">
    <citation type="submission" date="2018-05" db="EMBL/GenBank/DDBJ databases">
        <authorList>
            <person name="Lanie J.A."/>
            <person name="Ng W.-L."/>
            <person name="Kazmierczak K.M."/>
            <person name="Andrzejewski T.M."/>
            <person name="Davidsen T.M."/>
            <person name="Wayne K.J."/>
            <person name="Tettelin H."/>
            <person name="Glass J.I."/>
            <person name="Rusch D."/>
            <person name="Podicherti R."/>
            <person name="Tsui H.-C.T."/>
            <person name="Winkler M.E."/>
        </authorList>
    </citation>
    <scope>NUCLEOTIDE SEQUENCE [LARGE SCALE GENOMIC DNA]</scope>
    <source>
        <strain evidence="9 10">BUT-10</strain>
    </source>
</reference>
<evidence type="ECO:0000256" key="5">
    <source>
        <dbReference type="ARBA" id="ARBA00022840"/>
    </source>
</evidence>
<organism evidence="9 10">
    <name type="scientific">Phenylobacterium kunshanense</name>
    <dbReference type="NCBI Taxonomy" id="1445034"/>
    <lineage>
        <taxon>Bacteria</taxon>
        <taxon>Pseudomonadati</taxon>
        <taxon>Pseudomonadota</taxon>
        <taxon>Alphaproteobacteria</taxon>
        <taxon>Caulobacterales</taxon>
        <taxon>Caulobacteraceae</taxon>
        <taxon>Phenylobacterium</taxon>
    </lineage>
</organism>
<keyword evidence="2" id="KW-0479">Metal-binding</keyword>
<comment type="similarity">
    <text evidence="7">Belongs to the class-I aminoacyl-tRNA synthetase family.</text>
</comment>
<dbReference type="GO" id="GO:0004818">
    <property type="term" value="F:glutamate-tRNA ligase activity"/>
    <property type="evidence" value="ECO:0007669"/>
    <property type="project" value="TreeGrafter"/>
</dbReference>
<dbReference type="GO" id="GO:0006424">
    <property type="term" value="P:glutamyl-tRNA aminoacylation"/>
    <property type="evidence" value="ECO:0007669"/>
    <property type="project" value="TreeGrafter"/>
</dbReference>
<dbReference type="PRINTS" id="PR00987">
    <property type="entry name" value="TRNASYNTHGLU"/>
</dbReference>
<evidence type="ECO:0000256" key="7">
    <source>
        <dbReference type="RuleBase" id="RU363037"/>
    </source>
</evidence>
<dbReference type="AlphaFoldDB" id="A0A328BBS9"/>
<dbReference type="OrthoDB" id="9807503at2"/>
<gene>
    <name evidence="9" type="ORF">DJ019_13525</name>
</gene>
<evidence type="ECO:0000313" key="10">
    <source>
        <dbReference type="Proteomes" id="UP000249524"/>
    </source>
</evidence>
<keyword evidence="4" id="KW-0862">Zinc</keyword>
<dbReference type="NCBIfam" id="NF004315">
    <property type="entry name" value="PRK05710.1-4"/>
    <property type="match status" value="1"/>
</dbReference>
<evidence type="ECO:0000256" key="3">
    <source>
        <dbReference type="ARBA" id="ARBA00022741"/>
    </source>
</evidence>
<dbReference type="GO" id="GO:0005829">
    <property type="term" value="C:cytosol"/>
    <property type="evidence" value="ECO:0007669"/>
    <property type="project" value="TreeGrafter"/>
</dbReference>
<evidence type="ECO:0000256" key="6">
    <source>
        <dbReference type="ARBA" id="ARBA00023146"/>
    </source>
</evidence>
<evidence type="ECO:0000259" key="8">
    <source>
        <dbReference type="Pfam" id="PF00749"/>
    </source>
</evidence>
<protein>
    <submittedName>
        <fullName evidence="9">tRNA glutamyl-Q(34) synthetase GluQRS</fullName>
    </submittedName>
</protein>
<keyword evidence="1 7" id="KW-0436">Ligase</keyword>
<evidence type="ECO:0000256" key="2">
    <source>
        <dbReference type="ARBA" id="ARBA00022723"/>
    </source>
</evidence>
<dbReference type="EMBL" id="QFYS01000006">
    <property type="protein sequence ID" value="RAK64199.1"/>
    <property type="molecule type" value="Genomic_DNA"/>
</dbReference>
<comment type="caution">
    <text evidence="9">The sequence shown here is derived from an EMBL/GenBank/DDBJ whole genome shotgun (WGS) entry which is preliminary data.</text>
</comment>
<keyword evidence="5 7" id="KW-0067">ATP-binding</keyword>
<evidence type="ECO:0000256" key="1">
    <source>
        <dbReference type="ARBA" id="ARBA00022598"/>
    </source>
</evidence>
<dbReference type="InterPro" id="IPR000924">
    <property type="entry name" value="Glu/Gln-tRNA-synth"/>
</dbReference>
<evidence type="ECO:0000313" key="9">
    <source>
        <dbReference type="EMBL" id="RAK64199.1"/>
    </source>
</evidence>
<dbReference type="InterPro" id="IPR014729">
    <property type="entry name" value="Rossmann-like_a/b/a_fold"/>
</dbReference>
<dbReference type="InterPro" id="IPR020058">
    <property type="entry name" value="Glu/Gln-tRNA-synth_Ib_cat-dom"/>
</dbReference>
<keyword evidence="3 7" id="KW-0547">Nucleotide-binding</keyword>
<accession>A0A328BBS9</accession>
<keyword evidence="6 7" id="KW-0030">Aminoacyl-tRNA synthetase</keyword>
<proteinExistence type="inferred from homology"/>
<dbReference type="InterPro" id="IPR049940">
    <property type="entry name" value="GluQ/Sye"/>
</dbReference>